<protein>
    <submittedName>
        <fullName evidence="1">Uncharacterized protein</fullName>
    </submittedName>
</protein>
<dbReference type="GeneID" id="36405842"/>
<dbReference type="RefSeq" id="XP_024576969.1">
    <property type="nucleotide sequence ID" value="XM_024726276.1"/>
</dbReference>
<evidence type="ECO:0000313" key="2">
    <source>
        <dbReference type="Proteomes" id="UP000054928"/>
    </source>
</evidence>
<dbReference type="EMBL" id="CCYD01000523">
    <property type="protein sequence ID" value="CEG40600.1"/>
    <property type="molecule type" value="Genomic_DNA"/>
</dbReference>
<sequence length="50" mass="5640">MWAQAHLSKTHALPKRETFTRNLESDAIVTLRRTPGTDDLVALAMMAYLP</sequence>
<accession>A0A0P1AI96</accession>
<dbReference type="Proteomes" id="UP000054928">
    <property type="component" value="Unassembled WGS sequence"/>
</dbReference>
<name>A0A0P1AI96_PLAHL</name>
<reference evidence="2" key="1">
    <citation type="submission" date="2014-09" db="EMBL/GenBank/DDBJ databases">
        <authorList>
            <person name="Sharma Rahul"/>
            <person name="Thines Marco"/>
        </authorList>
    </citation>
    <scope>NUCLEOTIDE SEQUENCE [LARGE SCALE GENOMIC DNA]</scope>
</reference>
<proteinExistence type="predicted"/>
<keyword evidence="2" id="KW-1185">Reference proteome</keyword>
<organism evidence="1 2">
    <name type="scientific">Plasmopara halstedii</name>
    <name type="common">Downy mildew of sunflower</name>
    <dbReference type="NCBI Taxonomy" id="4781"/>
    <lineage>
        <taxon>Eukaryota</taxon>
        <taxon>Sar</taxon>
        <taxon>Stramenopiles</taxon>
        <taxon>Oomycota</taxon>
        <taxon>Peronosporomycetes</taxon>
        <taxon>Peronosporales</taxon>
        <taxon>Peronosporaceae</taxon>
        <taxon>Plasmopara</taxon>
    </lineage>
</organism>
<dbReference type="AlphaFoldDB" id="A0A0P1AI96"/>
<evidence type="ECO:0000313" key="1">
    <source>
        <dbReference type="EMBL" id="CEG40600.1"/>
    </source>
</evidence>